<accession>A0A0E9PB83</accession>
<dbReference type="EMBL" id="GBXM01106651">
    <property type="protein sequence ID" value="JAH01926.1"/>
    <property type="molecule type" value="Transcribed_RNA"/>
</dbReference>
<reference evidence="1" key="2">
    <citation type="journal article" date="2015" name="Fish Shellfish Immunol.">
        <title>Early steps in the European eel (Anguilla anguilla)-Vibrio vulnificus interaction in the gills: Role of the RtxA13 toxin.</title>
        <authorList>
            <person name="Callol A."/>
            <person name="Pajuelo D."/>
            <person name="Ebbesson L."/>
            <person name="Teles M."/>
            <person name="MacKenzie S."/>
            <person name="Amaro C."/>
        </authorList>
    </citation>
    <scope>NUCLEOTIDE SEQUENCE</scope>
</reference>
<evidence type="ECO:0000313" key="1">
    <source>
        <dbReference type="EMBL" id="JAH01926.1"/>
    </source>
</evidence>
<protein>
    <submittedName>
        <fullName evidence="1">Uncharacterized protein</fullName>
    </submittedName>
</protein>
<name>A0A0E9PB83_ANGAN</name>
<reference evidence="1" key="1">
    <citation type="submission" date="2014-11" db="EMBL/GenBank/DDBJ databases">
        <authorList>
            <person name="Amaro Gonzalez C."/>
        </authorList>
    </citation>
    <scope>NUCLEOTIDE SEQUENCE</scope>
</reference>
<sequence>MLKTVFKYGEVRPQCPRHFGLNLTH</sequence>
<proteinExistence type="predicted"/>
<dbReference type="AlphaFoldDB" id="A0A0E9PB83"/>
<organism evidence="1">
    <name type="scientific">Anguilla anguilla</name>
    <name type="common">European freshwater eel</name>
    <name type="synonym">Muraena anguilla</name>
    <dbReference type="NCBI Taxonomy" id="7936"/>
    <lineage>
        <taxon>Eukaryota</taxon>
        <taxon>Metazoa</taxon>
        <taxon>Chordata</taxon>
        <taxon>Craniata</taxon>
        <taxon>Vertebrata</taxon>
        <taxon>Euteleostomi</taxon>
        <taxon>Actinopterygii</taxon>
        <taxon>Neopterygii</taxon>
        <taxon>Teleostei</taxon>
        <taxon>Anguilliformes</taxon>
        <taxon>Anguillidae</taxon>
        <taxon>Anguilla</taxon>
    </lineage>
</organism>